<dbReference type="EMBL" id="MN873693">
    <property type="protein sequence ID" value="QIN54386.1"/>
    <property type="molecule type" value="Genomic_DNA"/>
</dbReference>
<gene>
    <name evidence="1" type="primary">ck261</name>
</gene>
<proteinExistence type="predicted"/>
<protein>
    <submittedName>
        <fullName evidence="1">Uncharacterized protein</fullName>
    </submittedName>
</protein>
<reference evidence="1" key="1">
    <citation type="submission" date="2019-12" db="EMBL/GenBank/DDBJ databases">
        <title>The DNA Methylation Landscape of Giant Viruses.</title>
        <authorList>
            <person name="Jeudy S."/>
            <person name="Rigou S."/>
            <person name="Alempic J.-M."/>
            <person name="Claverie J.-M."/>
            <person name="Abergel C."/>
            <person name="Legendre M."/>
        </authorList>
    </citation>
    <scope>NUCLEOTIDE SEQUENCE</scope>
    <source>
        <strain evidence="1">P4</strain>
    </source>
</reference>
<dbReference type="Gene3D" id="3.40.960.10">
    <property type="entry name" value="VSR Endonuclease"/>
    <property type="match status" value="1"/>
</dbReference>
<organism evidence="1 2">
    <name type="scientific">Cedratvirus kamchatka</name>
    <dbReference type="NCBI Taxonomy" id="2716914"/>
    <lineage>
        <taxon>Viruses</taxon>
        <taxon>Pithoviruses</taxon>
        <taxon>Orthocedratvirinae</taxon>
        <taxon>Alphacedratvirus</taxon>
        <taxon>Alphacedratvirus rossiense</taxon>
    </lineage>
</organism>
<dbReference type="Proteomes" id="UP001224087">
    <property type="component" value="Segment"/>
</dbReference>
<evidence type="ECO:0000313" key="1">
    <source>
        <dbReference type="EMBL" id="QIN54386.1"/>
    </source>
</evidence>
<accession>A0A6G8MXN9</accession>
<keyword evidence="2" id="KW-1185">Reference proteome</keyword>
<sequence>MHTITESIFSEALKNKGGKVIGDFKNGEELVLCACSQGHMFLLRPSRFFKKNNWCNHCSLSKGEKQISLVLDKLGISYLREYKTKQLKHHSFDFFFIHGGTRYLLEYDGIQHFKVTEFVDRKELQRRKFIDRLKEEMCKKHGYVLIRIDYTQFHKIKNHILQGMMLKKGVYYSSSLY</sequence>
<evidence type="ECO:0000313" key="2">
    <source>
        <dbReference type="Proteomes" id="UP001224087"/>
    </source>
</evidence>
<name>A0A6G8MXN9_9VIRU</name>